<dbReference type="Pfam" id="PF00071">
    <property type="entry name" value="Ras"/>
    <property type="match status" value="1"/>
</dbReference>
<dbReference type="PANTHER" id="PTHR24072">
    <property type="entry name" value="RHO FAMILY GTPASE"/>
    <property type="match status" value="1"/>
</dbReference>
<dbReference type="PRINTS" id="PR00449">
    <property type="entry name" value="RASTRNSFRMNG"/>
</dbReference>
<dbReference type="InterPro" id="IPR001806">
    <property type="entry name" value="Small_GTPase"/>
</dbReference>
<dbReference type="PROSITE" id="PS51421">
    <property type="entry name" value="RAS"/>
    <property type="match status" value="1"/>
</dbReference>
<dbReference type="InterPro" id="IPR027417">
    <property type="entry name" value="P-loop_NTPase"/>
</dbReference>
<dbReference type="AlphaFoldDB" id="A0A0B2VW71"/>
<name>A0A0B2VW71_TOXCA</name>
<dbReference type="PROSITE" id="PS51419">
    <property type="entry name" value="RAB"/>
    <property type="match status" value="1"/>
</dbReference>
<comment type="caution">
    <text evidence="3">The sequence shown here is derived from an EMBL/GenBank/DDBJ whole genome shotgun (WGS) entry which is preliminary data.</text>
</comment>
<dbReference type="STRING" id="6265.A0A0B2VW71"/>
<evidence type="ECO:0000256" key="1">
    <source>
        <dbReference type="ARBA" id="ARBA00022741"/>
    </source>
</evidence>
<protein>
    <submittedName>
        <fullName evidence="3">Rho-related protein racG</fullName>
    </submittedName>
</protein>
<dbReference type="SUPFAM" id="SSF52540">
    <property type="entry name" value="P-loop containing nucleoside triphosphate hydrolases"/>
    <property type="match status" value="1"/>
</dbReference>
<accession>A0A0B2VW71</accession>
<dbReference type="InterPro" id="IPR005225">
    <property type="entry name" value="Small_GTP-bd"/>
</dbReference>
<dbReference type="SMART" id="SM00175">
    <property type="entry name" value="RAB"/>
    <property type="match status" value="1"/>
</dbReference>
<organism evidence="3 4">
    <name type="scientific">Toxocara canis</name>
    <name type="common">Canine roundworm</name>
    <dbReference type="NCBI Taxonomy" id="6265"/>
    <lineage>
        <taxon>Eukaryota</taxon>
        <taxon>Metazoa</taxon>
        <taxon>Ecdysozoa</taxon>
        <taxon>Nematoda</taxon>
        <taxon>Chromadorea</taxon>
        <taxon>Rhabditida</taxon>
        <taxon>Spirurina</taxon>
        <taxon>Ascaridomorpha</taxon>
        <taxon>Ascaridoidea</taxon>
        <taxon>Toxocaridae</taxon>
        <taxon>Toxocara</taxon>
    </lineage>
</organism>
<reference evidence="3 4" key="1">
    <citation type="submission" date="2014-11" db="EMBL/GenBank/DDBJ databases">
        <title>Genetic blueprint of the zoonotic pathogen Toxocara canis.</title>
        <authorList>
            <person name="Zhu X.-Q."/>
            <person name="Korhonen P.K."/>
            <person name="Cai H."/>
            <person name="Young N.D."/>
            <person name="Nejsum P."/>
            <person name="von Samson-Himmelstjerna G."/>
            <person name="Boag P.R."/>
            <person name="Tan P."/>
            <person name="Li Q."/>
            <person name="Min J."/>
            <person name="Yang Y."/>
            <person name="Wang X."/>
            <person name="Fang X."/>
            <person name="Hall R.S."/>
            <person name="Hofmann A."/>
            <person name="Sternberg P.W."/>
            <person name="Jex A.R."/>
            <person name="Gasser R.B."/>
        </authorList>
    </citation>
    <scope>NUCLEOTIDE SEQUENCE [LARGE SCALE GENOMIC DNA]</scope>
    <source>
        <strain evidence="3">PN_DK_2014</strain>
    </source>
</reference>
<sequence length="176" mass="19903">MGIWGKRPLRSAEYHIKVNVVGNSGVGKSSLLMTYFKGYHVPADMPTIYEQYNRMVRYGGWQIALSISDSSGMPLNSVVRRYNYKYTDVFILCYAVDDPNSFADLPKWAREIRSTVGYVPIVLVALKDDLKGDASIAEKLEWDGESIITFKDGKEMAKRLNVHSFCECSSLRSAVR</sequence>
<dbReference type="GO" id="GO:0003924">
    <property type="term" value="F:GTPase activity"/>
    <property type="evidence" value="ECO:0007669"/>
    <property type="project" value="InterPro"/>
</dbReference>
<evidence type="ECO:0000313" key="4">
    <source>
        <dbReference type="Proteomes" id="UP000031036"/>
    </source>
</evidence>
<proteinExistence type="predicted"/>
<dbReference type="Proteomes" id="UP000031036">
    <property type="component" value="Unassembled WGS sequence"/>
</dbReference>
<dbReference type="NCBIfam" id="TIGR00231">
    <property type="entry name" value="small_GTP"/>
    <property type="match status" value="1"/>
</dbReference>
<dbReference type="OMA" id="RSAEYHI"/>
<dbReference type="OrthoDB" id="8830751at2759"/>
<dbReference type="SMART" id="SM00174">
    <property type="entry name" value="RHO"/>
    <property type="match status" value="1"/>
</dbReference>
<dbReference type="PROSITE" id="PS51420">
    <property type="entry name" value="RHO"/>
    <property type="match status" value="1"/>
</dbReference>
<dbReference type="InterPro" id="IPR003578">
    <property type="entry name" value="Small_GTPase_Rho"/>
</dbReference>
<evidence type="ECO:0000256" key="2">
    <source>
        <dbReference type="ARBA" id="ARBA00023134"/>
    </source>
</evidence>
<keyword evidence="1" id="KW-0547">Nucleotide-binding</keyword>
<gene>
    <name evidence="3" type="primary">racG</name>
    <name evidence="3" type="ORF">Tcan_15883</name>
</gene>
<dbReference type="SMART" id="SM00173">
    <property type="entry name" value="RAS"/>
    <property type="match status" value="1"/>
</dbReference>
<dbReference type="GO" id="GO:0005525">
    <property type="term" value="F:GTP binding"/>
    <property type="evidence" value="ECO:0007669"/>
    <property type="project" value="UniProtKB-KW"/>
</dbReference>
<dbReference type="EMBL" id="JPKZ01000714">
    <property type="protein sequence ID" value="KHN85923.1"/>
    <property type="molecule type" value="Genomic_DNA"/>
</dbReference>
<keyword evidence="2" id="KW-0342">GTP-binding</keyword>
<evidence type="ECO:0000313" key="3">
    <source>
        <dbReference type="EMBL" id="KHN85923.1"/>
    </source>
</evidence>
<dbReference type="Gene3D" id="3.40.50.300">
    <property type="entry name" value="P-loop containing nucleotide triphosphate hydrolases"/>
    <property type="match status" value="1"/>
</dbReference>
<keyword evidence="4" id="KW-1185">Reference proteome</keyword>
<dbReference type="GO" id="GO:0007264">
    <property type="term" value="P:small GTPase-mediated signal transduction"/>
    <property type="evidence" value="ECO:0007669"/>
    <property type="project" value="InterPro"/>
</dbReference>